<gene>
    <name evidence="2" type="primary">LOC111288272</name>
</gene>
<dbReference type="RefSeq" id="XP_022734828.1">
    <property type="nucleotide sequence ID" value="XM_022879093.1"/>
</dbReference>
<protein>
    <submittedName>
        <fullName evidence="2">Uncharacterized protein LOC111288272</fullName>
    </submittedName>
</protein>
<proteinExistence type="predicted"/>
<keyword evidence="1" id="KW-1185">Reference proteome</keyword>
<dbReference type="Proteomes" id="UP000515121">
    <property type="component" value="Unplaced"/>
</dbReference>
<dbReference type="AlphaFoldDB" id="A0A6P5Y320"/>
<dbReference type="KEGG" id="dzi:111288272"/>
<sequence>MEDVITEIPPPSRFFQEDLNNFVPPSPSLPLPFLVLSNPKPNKPLRPSILIIAKSSPSLFIFHRLSPKTLIGSLILPEIPFSGISVEPSLGDKTCNIYSLNDGDNSTLLVSVQHGVCTERSHLVARLLIGEDIVPERVLILDSIQSQNFRGKLSPDETYAFKLETLAERKALGGVNVGSSLLKGLEYFPSGSMIDGLAAALLSRCQLKNIKGTLCVSWPEFGSSVVALIRSLLQRNVLPSLDLSLKGEVKVLQDQYARFNRIKHQPYDTELYT</sequence>
<dbReference type="OrthoDB" id="17536at2759"/>
<dbReference type="PANTHER" id="PTHR37227:SF2">
    <property type="entry name" value="OS01G0219000 PROTEIN"/>
    <property type="match status" value="1"/>
</dbReference>
<evidence type="ECO:0000313" key="1">
    <source>
        <dbReference type="Proteomes" id="UP000515121"/>
    </source>
</evidence>
<dbReference type="GeneID" id="111288272"/>
<organism evidence="1 2">
    <name type="scientific">Durio zibethinus</name>
    <name type="common">Durian</name>
    <dbReference type="NCBI Taxonomy" id="66656"/>
    <lineage>
        <taxon>Eukaryota</taxon>
        <taxon>Viridiplantae</taxon>
        <taxon>Streptophyta</taxon>
        <taxon>Embryophyta</taxon>
        <taxon>Tracheophyta</taxon>
        <taxon>Spermatophyta</taxon>
        <taxon>Magnoliopsida</taxon>
        <taxon>eudicotyledons</taxon>
        <taxon>Gunneridae</taxon>
        <taxon>Pentapetalae</taxon>
        <taxon>rosids</taxon>
        <taxon>malvids</taxon>
        <taxon>Malvales</taxon>
        <taxon>Malvaceae</taxon>
        <taxon>Helicteroideae</taxon>
        <taxon>Durio</taxon>
    </lineage>
</organism>
<name>A0A6P5Y320_DURZI</name>
<evidence type="ECO:0000313" key="2">
    <source>
        <dbReference type="RefSeq" id="XP_022734828.1"/>
    </source>
</evidence>
<reference evidence="2" key="1">
    <citation type="submission" date="2025-08" db="UniProtKB">
        <authorList>
            <consortium name="RefSeq"/>
        </authorList>
    </citation>
    <scope>IDENTIFICATION</scope>
    <source>
        <tissue evidence="2">Fruit stalk</tissue>
    </source>
</reference>
<dbReference type="PANTHER" id="PTHR37227">
    <property type="entry name" value="OS01G0219000 PROTEIN"/>
    <property type="match status" value="1"/>
</dbReference>
<accession>A0A6P5Y320</accession>